<dbReference type="EMBL" id="PQVF01000009">
    <property type="protein sequence ID" value="POY35825.1"/>
    <property type="molecule type" value="Genomic_DNA"/>
</dbReference>
<dbReference type="AlphaFoldDB" id="A0A2S4ZZU8"/>
<dbReference type="Pfam" id="PF07366">
    <property type="entry name" value="SnoaL"/>
    <property type="match status" value="1"/>
</dbReference>
<evidence type="ECO:0000313" key="2">
    <source>
        <dbReference type="Proteomes" id="UP000236893"/>
    </source>
</evidence>
<dbReference type="SUPFAM" id="SSF54427">
    <property type="entry name" value="NTF2-like"/>
    <property type="match status" value="1"/>
</dbReference>
<dbReference type="InterPro" id="IPR032710">
    <property type="entry name" value="NTF2-like_dom_sf"/>
</dbReference>
<organism evidence="1 2">
    <name type="scientific">Solitalea longa</name>
    <dbReference type="NCBI Taxonomy" id="2079460"/>
    <lineage>
        <taxon>Bacteria</taxon>
        <taxon>Pseudomonadati</taxon>
        <taxon>Bacteroidota</taxon>
        <taxon>Sphingobacteriia</taxon>
        <taxon>Sphingobacteriales</taxon>
        <taxon>Sphingobacteriaceae</taxon>
        <taxon>Solitalea</taxon>
    </lineage>
</organism>
<gene>
    <name evidence="1" type="ORF">C3K47_13825</name>
</gene>
<dbReference type="Gene3D" id="3.10.450.50">
    <property type="match status" value="1"/>
</dbReference>
<dbReference type="OrthoDB" id="4774596at2"/>
<dbReference type="InterPro" id="IPR009959">
    <property type="entry name" value="Cyclase_SnoaL-like"/>
</dbReference>
<reference evidence="1 2" key="1">
    <citation type="submission" date="2018-01" db="EMBL/GenBank/DDBJ databases">
        <authorList>
            <person name="Gaut B.S."/>
            <person name="Morton B.R."/>
            <person name="Clegg M.T."/>
            <person name="Duvall M.R."/>
        </authorList>
    </citation>
    <scope>NUCLEOTIDE SEQUENCE [LARGE SCALE GENOMIC DNA]</scope>
    <source>
        <strain evidence="1 2">HR-AV</strain>
    </source>
</reference>
<evidence type="ECO:0008006" key="3">
    <source>
        <dbReference type="Google" id="ProtNLM"/>
    </source>
</evidence>
<sequence>MRNHQTSLLYQWFNEVWNQGRRDSIDKLFATDGIANGIGPEGQMRGVEAFKQFFNDFKEKFNEVHVTVEDVISQDDMESALCKVTAIDVASGKKVEFAGLCMVRIADGQIAEAWNHYDFLTMHQQLGFALQPKST</sequence>
<proteinExistence type="predicted"/>
<dbReference type="Proteomes" id="UP000236893">
    <property type="component" value="Unassembled WGS sequence"/>
</dbReference>
<name>A0A2S4ZZU8_9SPHI</name>
<dbReference type="RefSeq" id="WP_103789738.1">
    <property type="nucleotide sequence ID" value="NZ_PQVF01000009.1"/>
</dbReference>
<dbReference type="GO" id="GO:0030638">
    <property type="term" value="P:polyketide metabolic process"/>
    <property type="evidence" value="ECO:0007669"/>
    <property type="project" value="InterPro"/>
</dbReference>
<protein>
    <recommendedName>
        <fullName evidence="3">Ester cyclase</fullName>
    </recommendedName>
</protein>
<keyword evidence="2" id="KW-1185">Reference proteome</keyword>
<comment type="caution">
    <text evidence="1">The sequence shown here is derived from an EMBL/GenBank/DDBJ whole genome shotgun (WGS) entry which is preliminary data.</text>
</comment>
<evidence type="ECO:0000313" key="1">
    <source>
        <dbReference type="EMBL" id="POY35825.1"/>
    </source>
</evidence>
<accession>A0A2S4ZZU8</accession>